<dbReference type="AlphaFoldDB" id="A0A381VXP1"/>
<accession>A0A381VXP1</accession>
<evidence type="ECO:0000313" key="1">
    <source>
        <dbReference type="EMBL" id="SVA45034.1"/>
    </source>
</evidence>
<gene>
    <name evidence="1" type="ORF">METZ01_LOCUS97888</name>
</gene>
<sequence length="29" mass="3188">MYPLVFPSLSTISQFALEQTTLGKNSSIN</sequence>
<name>A0A381VXP1_9ZZZZ</name>
<organism evidence="1">
    <name type="scientific">marine metagenome</name>
    <dbReference type="NCBI Taxonomy" id="408172"/>
    <lineage>
        <taxon>unclassified sequences</taxon>
        <taxon>metagenomes</taxon>
        <taxon>ecological metagenomes</taxon>
    </lineage>
</organism>
<dbReference type="EMBL" id="UINC01010093">
    <property type="protein sequence ID" value="SVA45034.1"/>
    <property type="molecule type" value="Genomic_DNA"/>
</dbReference>
<proteinExistence type="predicted"/>
<reference evidence="1" key="1">
    <citation type="submission" date="2018-05" db="EMBL/GenBank/DDBJ databases">
        <authorList>
            <person name="Lanie J.A."/>
            <person name="Ng W.-L."/>
            <person name="Kazmierczak K.M."/>
            <person name="Andrzejewski T.M."/>
            <person name="Davidsen T.M."/>
            <person name="Wayne K.J."/>
            <person name="Tettelin H."/>
            <person name="Glass J.I."/>
            <person name="Rusch D."/>
            <person name="Podicherti R."/>
            <person name="Tsui H.-C.T."/>
            <person name="Winkler M.E."/>
        </authorList>
    </citation>
    <scope>NUCLEOTIDE SEQUENCE</scope>
</reference>
<protein>
    <submittedName>
        <fullName evidence="1">Uncharacterized protein</fullName>
    </submittedName>
</protein>